<comment type="catalytic activity">
    <reaction evidence="9 10">
        <text>2 R'C(R)SH + O2 = R'C(R)S-S(R)CR' + H2O2</text>
        <dbReference type="Rhea" id="RHEA:17357"/>
        <dbReference type="ChEBI" id="CHEBI:15379"/>
        <dbReference type="ChEBI" id="CHEBI:16240"/>
        <dbReference type="ChEBI" id="CHEBI:16520"/>
        <dbReference type="ChEBI" id="CHEBI:17412"/>
        <dbReference type="EC" id="1.8.3.2"/>
    </reaction>
</comment>
<evidence type="ECO:0000256" key="9">
    <source>
        <dbReference type="ARBA" id="ARBA00048864"/>
    </source>
</evidence>
<dbReference type="Gene3D" id="1.20.120.1960">
    <property type="entry name" value="QSOX sulfhydryl oxidase domain"/>
    <property type="match status" value="1"/>
</dbReference>
<sequence length="607" mass="68274">MTRLWFKAAAVLLWLVPGCLGAAARLYTEEDPLTILSGSSLKSTVANSSSAWLVQFYSSWCGHCIRYSSTWKALAQDVKEHFDLCKEYGIKFYPTFKVRAVTTAAVVPRADRQLKTMRQLMVNILQKHTRLTWADHCPPLTPYSSVELLPLLGQKSDHYSAVIVEEPGSYVGREVILDLLQFSGVEVKRALSSDLPLLDTLEIKSFPSIYLLHPNGTHTHLHVWKSLRFFISSLLKTLPGVQRRFKSNGSSFNGQEGAQLDKQSAKSEVYTADLESALHYLLRIELATHNTLEGEELKIFKDFVIVAAKLYPGGGSVVKLMETLSDWLLSLPLQRIPYQAILDLVDNKMRISGVFLGKELRWVGCQGSIAGLRGYPCSLWTLFHVLTVQHDATPTALENTGLDGEAAPVLQVMRRYIRTFFGCKECGQHFEQAAASSLDKVKNPEEQILWLWNQHNMVNYRLAGTVPDDVTVTFFQFPSLCPSCHEEKNGVHVWNQDNILQFLRHHYGASNLSPKYSLTPPQLPALPPIPDPLPTGRPQEERGAGDDGAEGDKGVGGVWILGLGFNSVDMSLCVVLYICSCLFLMLLFFFFKVRSRRWRLRYSRLHV</sequence>
<dbReference type="GO" id="GO:0000139">
    <property type="term" value="C:Golgi membrane"/>
    <property type="evidence" value="ECO:0007669"/>
    <property type="project" value="TreeGrafter"/>
</dbReference>
<reference evidence="14" key="3">
    <citation type="submission" date="2025-09" db="UniProtKB">
        <authorList>
            <consortium name="Ensembl"/>
        </authorList>
    </citation>
    <scope>IDENTIFICATION</scope>
</reference>
<dbReference type="InterPro" id="IPR042568">
    <property type="entry name" value="QSOX_FAD-bd_sf"/>
</dbReference>
<dbReference type="Gene3D" id="3.40.30.10">
    <property type="entry name" value="Glutaredoxin"/>
    <property type="match status" value="2"/>
</dbReference>
<name>A0A3P8VFX8_CYNSE</name>
<keyword evidence="8" id="KW-0325">Glycoprotein</keyword>
<dbReference type="InterPro" id="IPR039798">
    <property type="entry name" value="Sulfhydryl_oxidase"/>
</dbReference>
<dbReference type="EC" id="1.8.3.2" evidence="10"/>
<dbReference type="Proteomes" id="UP000265120">
    <property type="component" value="Chromosome Z"/>
</dbReference>
<dbReference type="OMA" id="VFFGCKE"/>
<dbReference type="Pfam" id="PF18108">
    <property type="entry name" value="QSOX_Trx1"/>
    <property type="match status" value="1"/>
</dbReference>
<dbReference type="Gene3D" id="1.20.120.310">
    <property type="entry name" value="ERV/ALR sulfhydryl oxidase domain"/>
    <property type="match status" value="1"/>
</dbReference>
<dbReference type="Ensembl" id="ENSCSET00000013332.1">
    <property type="protein sequence ID" value="ENSCSEP00000013174.1"/>
    <property type="gene ID" value="ENSCSEG00000008498.1"/>
</dbReference>
<evidence type="ECO:0000256" key="4">
    <source>
        <dbReference type="ARBA" id="ARBA00022729"/>
    </source>
</evidence>
<dbReference type="FunFam" id="3.40.30.10:FF:000080">
    <property type="entry name" value="Sulfhydryl oxidase"/>
    <property type="match status" value="1"/>
</dbReference>
<dbReference type="InterPro" id="IPR041269">
    <property type="entry name" value="QSOX_Trx1"/>
</dbReference>
<reference evidence="14" key="2">
    <citation type="submission" date="2025-08" db="UniProtKB">
        <authorList>
            <consortium name="Ensembl"/>
        </authorList>
    </citation>
    <scope>IDENTIFICATION</scope>
</reference>
<evidence type="ECO:0000256" key="2">
    <source>
        <dbReference type="ARBA" id="ARBA00006041"/>
    </source>
</evidence>
<feature type="domain" description="ERV/ALR sulfhydryl oxidase" evidence="13">
    <location>
        <begin position="368"/>
        <end position="477"/>
    </location>
</feature>
<dbReference type="PANTHER" id="PTHR22897">
    <property type="entry name" value="QUIESCIN Q6-RELATED SULFHYDRYL OXIDASE"/>
    <property type="match status" value="1"/>
</dbReference>
<evidence type="ECO:0000256" key="5">
    <source>
        <dbReference type="ARBA" id="ARBA00022827"/>
    </source>
</evidence>
<dbReference type="Pfam" id="PF18371">
    <property type="entry name" value="FAD_SOX"/>
    <property type="match status" value="1"/>
</dbReference>
<accession>A0A3P8VFX8</accession>
<dbReference type="SUPFAM" id="SSF52833">
    <property type="entry name" value="Thioredoxin-like"/>
    <property type="match status" value="1"/>
</dbReference>
<feature type="chain" id="PRO_5018170478" description="Sulfhydryl oxidase" evidence="12">
    <location>
        <begin position="22"/>
        <end position="607"/>
    </location>
</feature>
<dbReference type="PROSITE" id="PS51324">
    <property type="entry name" value="ERV_ALR"/>
    <property type="match status" value="1"/>
</dbReference>
<comment type="function">
    <text evidence="10">Catalyzes the oxidation of sulfhydryl groups in peptide and protein thiols to disulfides with the reduction of oxygen to hydrogen peroxide.</text>
</comment>
<feature type="region of interest" description="Disordered" evidence="11">
    <location>
        <begin position="527"/>
        <end position="551"/>
    </location>
</feature>
<evidence type="ECO:0000256" key="8">
    <source>
        <dbReference type="ARBA" id="ARBA00023180"/>
    </source>
</evidence>
<evidence type="ECO:0000256" key="6">
    <source>
        <dbReference type="ARBA" id="ARBA00023002"/>
    </source>
</evidence>
<dbReference type="FunFam" id="1.20.120.310:FF:000001">
    <property type="entry name" value="Sulfhydryl oxidase"/>
    <property type="match status" value="1"/>
</dbReference>
<dbReference type="InterPro" id="IPR013766">
    <property type="entry name" value="Thioredoxin_domain"/>
</dbReference>
<feature type="signal peptide" evidence="12">
    <location>
        <begin position="1"/>
        <end position="21"/>
    </location>
</feature>
<dbReference type="InterPro" id="IPR036249">
    <property type="entry name" value="Thioredoxin-like_sf"/>
</dbReference>
<organism evidence="14 15">
    <name type="scientific">Cynoglossus semilaevis</name>
    <name type="common">Tongue sole</name>
    <dbReference type="NCBI Taxonomy" id="244447"/>
    <lineage>
        <taxon>Eukaryota</taxon>
        <taxon>Metazoa</taxon>
        <taxon>Chordata</taxon>
        <taxon>Craniata</taxon>
        <taxon>Vertebrata</taxon>
        <taxon>Euteleostomi</taxon>
        <taxon>Actinopterygii</taxon>
        <taxon>Neopterygii</taxon>
        <taxon>Teleostei</taxon>
        <taxon>Neoteleostei</taxon>
        <taxon>Acanthomorphata</taxon>
        <taxon>Carangaria</taxon>
        <taxon>Pleuronectiformes</taxon>
        <taxon>Pleuronectoidei</taxon>
        <taxon>Cynoglossidae</taxon>
        <taxon>Cynoglossinae</taxon>
        <taxon>Cynoglossus</taxon>
    </lineage>
</organism>
<dbReference type="GO" id="GO:0003756">
    <property type="term" value="F:protein disulfide isomerase activity"/>
    <property type="evidence" value="ECO:0007669"/>
    <property type="project" value="TreeGrafter"/>
</dbReference>
<dbReference type="STRING" id="244447.ENSCSEP00000013174"/>
<dbReference type="FunFam" id="1.20.120.1960:FF:000001">
    <property type="entry name" value="Sulfhydryl oxidase"/>
    <property type="match status" value="1"/>
</dbReference>
<dbReference type="GO" id="GO:0016971">
    <property type="term" value="F:flavin-dependent sulfhydryl oxidase activity"/>
    <property type="evidence" value="ECO:0007669"/>
    <property type="project" value="InterPro"/>
</dbReference>
<evidence type="ECO:0000256" key="7">
    <source>
        <dbReference type="ARBA" id="ARBA00023157"/>
    </source>
</evidence>
<evidence type="ECO:0000256" key="3">
    <source>
        <dbReference type="ARBA" id="ARBA00022630"/>
    </source>
</evidence>
<dbReference type="PANTHER" id="PTHR22897:SF7">
    <property type="entry name" value="SULFHYDRYL OXIDASE 2"/>
    <property type="match status" value="1"/>
</dbReference>
<dbReference type="AlphaFoldDB" id="A0A3P8VFX8"/>
<dbReference type="GO" id="GO:0005615">
    <property type="term" value="C:extracellular space"/>
    <property type="evidence" value="ECO:0007669"/>
    <property type="project" value="TreeGrafter"/>
</dbReference>
<dbReference type="FunCoup" id="A0A3P8VFX8">
    <property type="interactions" value="206"/>
</dbReference>
<evidence type="ECO:0000256" key="1">
    <source>
        <dbReference type="ARBA" id="ARBA00001974"/>
    </source>
</evidence>
<feature type="compositionally biased region" description="Basic and acidic residues" evidence="11">
    <location>
        <begin position="538"/>
        <end position="551"/>
    </location>
</feature>
<keyword evidence="5 10" id="KW-0274">FAD</keyword>
<comment type="similarity">
    <text evidence="2 10">Belongs to the quiescin-sulfhydryl oxidase (QSOX) family.</text>
</comment>
<evidence type="ECO:0000313" key="15">
    <source>
        <dbReference type="Proteomes" id="UP000265120"/>
    </source>
</evidence>
<evidence type="ECO:0000256" key="10">
    <source>
        <dbReference type="RuleBase" id="RU371123"/>
    </source>
</evidence>
<keyword evidence="10" id="KW-0812">Transmembrane</keyword>
<evidence type="ECO:0000259" key="13">
    <source>
        <dbReference type="PROSITE" id="PS51324"/>
    </source>
</evidence>
<keyword evidence="7" id="KW-1015">Disulfide bond</keyword>
<dbReference type="InterPro" id="IPR040986">
    <property type="entry name" value="QSOX_FAD-bd_dom"/>
</dbReference>
<keyword evidence="15" id="KW-1185">Reference proteome</keyword>
<keyword evidence="3 10" id="KW-0285">Flavoprotein</keyword>
<dbReference type="InParanoid" id="A0A3P8VFX8"/>
<dbReference type="Pfam" id="PF00085">
    <property type="entry name" value="Thioredoxin"/>
    <property type="match status" value="1"/>
</dbReference>
<dbReference type="SUPFAM" id="SSF69000">
    <property type="entry name" value="FAD-dependent thiol oxidase"/>
    <property type="match status" value="1"/>
</dbReference>
<dbReference type="Pfam" id="PF04777">
    <property type="entry name" value="Evr1_Alr"/>
    <property type="match status" value="1"/>
</dbReference>
<evidence type="ECO:0000256" key="11">
    <source>
        <dbReference type="SAM" id="MobiDB-lite"/>
    </source>
</evidence>
<evidence type="ECO:0000256" key="12">
    <source>
        <dbReference type="SAM" id="SignalP"/>
    </source>
</evidence>
<protein>
    <recommendedName>
        <fullName evidence="10">Sulfhydryl oxidase</fullName>
        <ecNumber evidence="10">1.8.3.2</ecNumber>
    </recommendedName>
</protein>
<dbReference type="GeneTree" id="ENSGT00940000159734"/>
<feature type="transmembrane region" description="Helical" evidence="10">
    <location>
        <begin position="574"/>
        <end position="591"/>
    </location>
</feature>
<dbReference type="InterPro" id="IPR017905">
    <property type="entry name" value="ERV/ALR_sulphydryl_oxidase"/>
</dbReference>
<keyword evidence="10" id="KW-0472">Membrane</keyword>
<evidence type="ECO:0000313" key="14">
    <source>
        <dbReference type="Ensembl" id="ENSCSEP00000013174.1"/>
    </source>
</evidence>
<keyword evidence="4 12" id="KW-0732">Signal</keyword>
<dbReference type="InterPro" id="IPR036774">
    <property type="entry name" value="ERV/ALR_sulphydryl_oxid_sf"/>
</dbReference>
<keyword evidence="10" id="KW-1133">Transmembrane helix</keyword>
<reference evidence="14 15" key="1">
    <citation type="journal article" date="2014" name="Nat. Genet.">
        <title>Whole-genome sequence of a flatfish provides insights into ZW sex chromosome evolution and adaptation to a benthic lifestyle.</title>
        <authorList>
            <person name="Chen S."/>
            <person name="Zhang G."/>
            <person name="Shao C."/>
            <person name="Huang Q."/>
            <person name="Liu G."/>
            <person name="Zhang P."/>
            <person name="Song W."/>
            <person name="An N."/>
            <person name="Chalopin D."/>
            <person name="Volff J.N."/>
            <person name="Hong Y."/>
            <person name="Li Q."/>
            <person name="Sha Z."/>
            <person name="Zhou H."/>
            <person name="Xie M."/>
            <person name="Yu Q."/>
            <person name="Liu Y."/>
            <person name="Xiang H."/>
            <person name="Wang N."/>
            <person name="Wu K."/>
            <person name="Yang C."/>
            <person name="Zhou Q."/>
            <person name="Liao X."/>
            <person name="Yang L."/>
            <person name="Hu Q."/>
            <person name="Zhang J."/>
            <person name="Meng L."/>
            <person name="Jin L."/>
            <person name="Tian Y."/>
            <person name="Lian J."/>
            <person name="Yang J."/>
            <person name="Miao G."/>
            <person name="Liu S."/>
            <person name="Liang Z."/>
            <person name="Yan F."/>
            <person name="Li Y."/>
            <person name="Sun B."/>
            <person name="Zhang H."/>
            <person name="Zhang J."/>
            <person name="Zhu Y."/>
            <person name="Du M."/>
            <person name="Zhao Y."/>
            <person name="Schartl M."/>
            <person name="Tang Q."/>
            <person name="Wang J."/>
        </authorList>
    </citation>
    <scope>NUCLEOTIDE SEQUENCE</scope>
</reference>
<comment type="cofactor">
    <cofactor evidence="1 10">
        <name>FAD</name>
        <dbReference type="ChEBI" id="CHEBI:57692"/>
    </cofactor>
</comment>
<dbReference type="GO" id="GO:0006457">
    <property type="term" value="P:protein folding"/>
    <property type="evidence" value="ECO:0007669"/>
    <property type="project" value="TreeGrafter"/>
</dbReference>
<keyword evidence="6 10" id="KW-0560">Oxidoreductase</keyword>
<proteinExistence type="inferred from homology"/>